<evidence type="ECO:0000313" key="5">
    <source>
        <dbReference type="Proteomes" id="UP001500368"/>
    </source>
</evidence>
<feature type="domain" description="Glycosyltransferase 2-like" evidence="3">
    <location>
        <begin position="8"/>
        <end position="126"/>
    </location>
</feature>
<dbReference type="InterPro" id="IPR001173">
    <property type="entry name" value="Glyco_trans_2-like"/>
</dbReference>
<dbReference type="Gene3D" id="3.40.50.2000">
    <property type="entry name" value="Glycogen Phosphorylase B"/>
    <property type="match status" value="2"/>
</dbReference>
<dbReference type="SUPFAM" id="SSF53756">
    <property type="entry name" value="UDP-Glycosyltransferase/glycogen phosphorylase"/>
    <property type="match status" value="1"/>
</dbReference>
<reference evidence="5" key="1">
    <citation type="journal article" date="2019" name="Int. J. Syst. Evol. Microbiol.">
        <title>The Global Catalogue of Microorganisms (GCM) 10K type strain sequencing project: providing services to taxonomists for standard genome sequencing and annotation.</title>
        <authorList>
            <consortium name="The Broad Institute Genomics Platform"/>
            <consortium name="The Broad Institute Genome Sequencing Center for Infectious Disease"/>
            <person name="Wu L."/>
            <person name="Ma J."/>
        </authorList>
    </citation>
    <scope>NUCLEOTIDE SEQUENCE [LARGE SCALE GENOMIC DNA]</scope>
    <source>
        <strain evidence="5">JCM 19129</strain>
    </source>
</reference>
<proteinExistence type="predicted"/>
<evidence type="ECO:0000259" key="2">
    <source>
        <dbReference type="Pfam" id="PF00534"/>
    </source>
</evidence>
<organism evidence="4 5">
    <name type="scientific">Nesterenkonia rhizosphaerae</name>
    <dbReference type="NCBI Taxonomy" id="1348272"/>
    <lineage>
        <taxon>Bacteria</taxon>
        <taxon>Bacillati</taxon>
        <taxon>Actinomycetota</taxon>
        <taxon>Actinomycetes</taxon>
        <taxon>Micrococcales</taxon>
        <taxon>Micrococcaceae</taxon>
        <taxon>Nesterenkonia</taxon>
    </lineage>
</organism>
<dbReference type="SUPFAM" id="SSF53448">
    <property type="entry name" value="Nucleotide-diphospho-sugar transferases"/>
    <property type="match status" value="1"/>
</dbReference>
<dbReference type="PANTHER" id="PTHR43685">
    <property type="entry name" value="GLYCOSYLTRANSFERASE"/>
    <property type="match status" value="1"/>
</dbReference>
<dbReference type="Pfam" id="PF00534">
    <property type="entry name" value="Glycos_transf_1"/>
    <property type="match status" value="1"/>
</dbReference>
<comment type="caution">
    <text evidence="4">The sequence shown here is derived from an EMBL/GenBank/DDBJ whole genome shotgun (WGS) entry which is preliminary data.</text>
</comment>
<evidence type="ECO:0000259" key="3">
    <source>
        <dbReference type="Pfam" id="PF00535"/>
    </source>
</evidence>
<dbReference type="PANTHER" id="PTHR43685:SF2">
    <property type="entry name" value="GLYCOSYLTRANSFERASE 2-LIKE DOMAIN-CONTAINING PROTEIN"/>
    <property type="match status" value="1"/>
</dbReference>
<name>A0ABP9G104_9MICC</name>
<dbReference type="InterPro" id="IPR050834">
    <property type="entry name" value="Glycosyltransf_2"/>
</dbReference>
<sequence length="774" mass="85166">MQDSPQVSIVMPVFNDEDWIAEALESCLSQTLQEIEVICVDDASTDDTPQIIERYREKDPRVRLVRQPANLSAFQARRVGILESSAPYILFLDGDDELDPRAAEKAVAKAESTHADLVGFGVAVLGPNGNAVLGYQRRLMPKHSSLEGEEILKGLFPVGRPAQGQLWRFLFSTDLLREAYSLLPEDLVLSRVNDLPITFLALASARRYVSMTDLLYRYHFRRGGSGHQVAGLEQFQFYCRGIESLESMAGAVRTLARKTPDPEPILDGYETARLSIIGNVLGYLLASASEEFYQDYLEHLYSLVSKADVVLAAADYAPDAIPVLAKHSTRADLTGREVRNVLLTTKVITTGGVSLVLLAQAKYLTQAGYQVTIAAKSRGSVLDGLPEGVKFVEITGRRASTRLSQWAEICRTESIDVIIEHQVLYSKSWPSYALMAEAVGVPTIGWIHSFALRPVYDLKDMISFIRKQANCLASVVTLSPLDVSFWKLQGVSHTCYLPNPGSPMLLESAGSAAKKSAPEGALKLIWWGRLEEHTKQVSQLIEIAAELRQLDVNFRLTIIGPDSPELTAADLKTRAKSRDVEDLVDLVGPLQGKDLLNAIDAADMFVSTSILEGYQLTLAEAQARGLPAAMYELPWLTLVQENRGIIPAAQGDAAGLARKIKAVAGDPDLYAQYSQASAEAAQRALSLDFSRLYEQLVTGSLPEQYSPEPTLGDAQQIIDWIVFFTERHTGIPGRRGRGSVAGEKTLLRRALNRVDRAAPALRPVKRRVKRLLGR</sequence>
<evidence type="ECO:0008006" key="6">
    <source>
        <dbReference type="Google" id="ProtNLM"/>
    </source>
</evidence>
<dbReference type="Pfam" id="PF00535">
    <property type="entry name" value="Glycos_transf_2"/>
    <property type="match status" value="1"/>
</dbReference>
<dbReference type="Gene3D" id="3.90.550.10">
    <property type="entry name" value="Spore Coat Polysaccharide Biosynthesis Protein SpsA, Chain A"/>
    <property type="match status" value="1"/>
</dbReference>
<accession>A0ABP9G104</accession>
<dbReference type="InterPro" id="IPR029044">
    <property type="entry name" value="Nucleotide-diphossugar_trans"/>
</dbReference>
<dbReference type="Proteomes" id="UP001500368">
    <property type="component" value="Unassembled WGS sequence"/>
</dbReference>
<dbReference type="CDD" id="cd03801">
    <property type="entry name" value="GT4_PimA-like"/>
    <property type="match status" value="1"/>
</dbReference>
<gene>
    <name evidence="4" type="ORF">GCM10025790_23280</name>
</gene>
<dbReference type="InterPro" id="IPR001296">
    <property type="entry name" value="Glyco_trans_1"/>
</dbReference>
<protein>
    <recommendedName>
        <fullName evidence="6">Glycosyltransferase</fullName>
    </recommendedName>
</protein>
<dbReference type="EMBL" id="BAABLW010000007">
    <property type="protein sequence ID" value="GAA4925228.1"/>
    <property type="molecule type" value="Genomic_DNA"/>
</dbReference>
<keyword evidence="5" id="KW-1185">Reference proteome</keyword>
<evidence type="ECO:0000313" key="4">
    <source>
        <dbReference type="EMBL" id="GAA4925228.1"/>
    </source>
</evidence>
<feature type="domain" description="Glycosyl transferase family 1" evidence="2">
    <location>
        <begin position="514"/>
        <end position="677"/>
    </location>
</feature>
<dbReference type="RefSeq" id="WP_345478176.1">
    <property type="nucleotide sequence ID" value="NZ_BAABLW010000007.1"/>
</dbReference>
<dbReference type="CDD" id="cd00761">
    <property type="entry name" value="Glyco_tranf_GTA_type"/>
    <property type="match status" value="1"/>
</dbReference>
<evidence type="ECO:0000256" key="1">
    <source>
        <dbReference type="ARBA" id="ARBA00022679"/>
    </source>
</evidence>
<keyword evidence="1" id="KW-0808">Transferase</keyword>